<evidence type="ECO:0000256" key="6">
    <source>
        <dbReference type="ARBA" id="ARBA00023136"/>
    </source>
</evidence>
<feature type="transmembrane region" description="Helical" evidence="8">
    <location>
        <begin position="354"/>
        <end position="375"/>
    </location>
</feature>
<feature type="domain" description="Citrate transporter-like" evidence="9">
    <location>
        <begin position="102"/>
        <end position="581"/>
    </location>
</feature>
<feature type="compositionally biased region" description="Polar residues" evidence="7">
    <location>
        <begin position="443"/>
        <end position="452"/>
    </location>
</feature>
<keyword evidence="2" id="KW-0813">Transport</keyword>
<keyword evidence="6 8" id="KW-0472">Membrane</keyword>
<dbReference type="EMBL" id="JAZHXI010000011">
    <property type="protein sequence ID" value="KAL2065975.1"/>
    <property type="molecule type" value="Genomic_DNA"/>
</dbReference>
<feature type="transmembrane region" description="Helical" evidence="8">
    <location>
        <begin position="498"/>
        <end position="524"/>
    </location>
</feature>
<sequence>MSDLTTQNLDTNQIKSWRSILTLLVFVFCNIVVLFPFHLPVFVFRPIHNAFLRVLSGCRIVPPRKHDKNDTSSFVKLNFPVNFVTGPLLGVFFLLAILAIGRTEVHDGTLGADGISPIDVMAFFVTLAYIAISIDASGLIKYLSFKVLQKGKKSGHLLFLYLYMFFFALASFIGNDPIVLSGTPFLAYMTRASSNIAHPKAWIFAQFAIANIASAILVSSNPTNLVLAGAFGIKFTNYTVNMLVPVVATVVLTFPFLLYVVFRDRSLVPKSIEIHELSDEAKARKPVNPNIPFARGAAAEAEKSDVGNALSLEEIMNPFLDKKSAIFGSLVMAAVLITILVLNGVSSKDKAPHVYWITCPGAFVMLCWDLTFGWINRQQNREISHKGRHEVEVYLSEKASQDQLSAGSQGSGGSAGSQTPPVESGVMRSIPDAESQDEKKGPSPQTSPNAGKSPNKELAQEGVQQVHRDHRAHTKEPTTLTSALRNAKNWSKETFPTASAVIGLLPFALVPFAFAMFILVQALVTRGWVPVFAYGWYHWVDKTGTVGAIGGMGFLSVVLCNFAGTNIGTTILLSRTIQAWQAIHLQNGLPISDRTFWGTVYAMAIGVNYGAFSSAFSASLAGLLWRDILAAKGIYVRRLHFFVINLPIITFTMVVGLAVLIGQVYVVRSGDPYVKP</sequence>
<name>A0ABR4C7T2_9HELO</name>
<keyword evidence="4 8" id="KW-0812">Transmembrane</keyword>
<comment type="subcellular location">
    <subcellularLocation>
        <location evidence="1">Cell membrane</location>
        <topology evidence="1">Multi-pass membrane protein</topology>
    </subcellularLocation>
</comment>
<dbReference type="Pfam" id="PF03600">
    <property type="entry name" value="CitMHS"/>
    <property type="match status" value="1"/>
</dbReference>
<evidence type="ECO:0000313" key="10">
    <source>
        <dbReference type="EMBL" id="KAL2065975.1"/>
    </source>
</evidence>
<dbReference type="Proteomes" id="UP001595075">
    <property type="component" value="Unassembled WGS sequence"/>
</dbReference>
<dbReference type="InterPro" id="IPR004680">
    <property type="entry name" value="Cit_transptr-like_dom"/>
</dbReference>
<dbReference type="PANTHER" id="PTHR43302:SF5">
    <property type="entry name" value="TRANSPORTER ARSB-RELATED"/>
    <property type="match status" value="1"/>
</dbReference>
<evidence type="ECO:0000256" key="4">
    <source>
        <dbReference type="ARBA" id="ARBA00022692"/>
    </source>
</evidence>
<feature type="transmembrane region" description="Helical" evidence="8">
    <location>
        <begin position="201"/>
        <end position="220"/>
    </location>
</feature>
<organism evidence="10 11">
    <name type="scientific">Oculimacula yallundae</name>
    <dbReference type="NCBI Taxonomy" id="86028"/>
    <lineage>
        <taxon>Eukaryota</taxon>
        <taxon>Fungi</taxon>
        <taxon>Dikarya</taxon>
        <taxon>Ascomycota</taxon>
        <taxon>Pezizomycotina</taxon>
        <taxon>Leotiomycetes</taxon>
        <taxon>Helotiales</taxon>
        <taxon>Ploettnerulaceae</taxon>
        <taxon>Oculimacula</taxon>
    </lineage>
</organism>
<feature type="transmembrane region" description="Helical" evidence="8">
    <location>
        <begin position="600"/>
        <end position="625"/>
    </location>
</feature>
<evidence type="ECO:0000256" key="1">
    <source>
        <dbReference type="ARBA" id="ARBA00004651"/>
    </source>
</evidence>
<protein>
    <recommendedName>
        <fullName evidence="9">Citrate transporter-like domain-containing protein</fullName>
    </recommendedName>
</protein>
<evidence type="ECO:0000256" key="5">
    <source>
        <dbReference type="ARBA" id="ARBA00022989"/>
    </source>
</evidence>
<feature type="transmembrane region" description="Helical" evidence="8">
    <location>
        <begin position="20"/>
        <end position="39"/>
    </location>
</feature>
<evidence type="ECO:0000313" key="11">
    <source>
        <dbReference type="Proteomes" id="UP001595075"/>
    </source>
</evidence>
<accession>A0ABR4C7T2</accession>
<keyword evidence="11" id="KW-1185">Reference proteome</keyword>
<feature type="transmembrane region" description="Helical" evidence="8">
    <location>
        <begin position="120"/>
        <end position="140"/>
    </location>
</feature>
<gene>
    <name evidence="10" type="ORF">VTL71DRAFT_2046</name>
</gene>
<evidence type="ECO:0000256" key="8">
    <source>
        <dbReference type="SAM" id="Phobius"/>
    </source>
</evidence>
<feature type="region of interest" description="Disordered" evidence="7">
    <location>
        <begin position="399"/>
        <end position="480"/>
    </location>
</feature>
<evidence type="ECO:0000256" key="2">
    <source>
        <dbReference type="ARBA" id="ARBA00022448"/>
    </source>
</evidence>
<keyword evidence="3" id="KW-1003">Cell membrane</keyword>
<evidence type="ECO:0000256" key="3">
    <source>
        <dbReference type="ARBA" id="ARBA00022475"/>
    </source>
</evidence>
<keyword evidence="5 8" id="KW-1133">Transmembrane helix</keyword>
<dbReference type="PANTHER" id="PTHR43302">
    <property type="entry name" value="TRANSPORTER ARSB-RELATED"/>
    <property type="match status" value="1"/>
</dbReference>
<feature type="transmembrane region" description="Helical" evidence="8">
    <location>
        <begin position="160"/>
        <end position="189"/>
    </location>
</feature>
<feature type="transmembrane region" description="Helical" evidence="8">
    <location>
        <begin position="646"/>
        <end position="666"/>
    </location>
</feature>
<feature type="transmembrane region" description="Helical" evidence="8">
    <location>
        <begin position="79"/>
        <end position="100"/>
    </location>
</feature>
<proteinExistence type="predicted"/>
<feature type="transmembrane region" description="Helical" evidence="8">
    <location>
        <begin position="325"/>
        <end position="342"/>
    </location>
</feature>
<comment type="caution">
    <text evidence="10">The sequence shown here is derived from an EMBL/GenBank/DDBJ whole genome shotgun (WGS) entry which is preliminary data.</text>
</comment>
<reference evidence="10 11" key="1">
    <citation type="journal article" date="2024" name="Commun. Biol.">
        <title>Comparative genomic analysis of thermophilic fungi reveals convergent evolutionary adaptations and gene losses.</title>
        <authorList>
            <person name="Steindorff A.S."/>
            <person name="Aguilar-Pontes M.V."/>
            <person name="Robinson A.J."/>
            <person name="Andreopoulos B."/>
            <person name="LaButti K."/>
            <person name="Kuo A."/>
            <person name="Mondo S."/>
            <person name="Riley R."/>
            <person name="Otillar R."/>
            <person name="Haridas S."/>
            <person name="Lipzen A."/>
            <person name="Grimwood J."/>
            <person name="Schmutz J."/>
            <person name="Clum A."/>
            <person name="Reid I.D."/>
            <person name="Moisan M.C."/>
            <person name="Butler G."/>
            <person name="Nguyen T.T.M."/>
            <person name="Dewar K."/>
            <person name="Conant G."/>
            <person name="Drula E."/>
            <person name="Henrissat B."/>
            <person name="Hansel C."/>
            <person name="Singer S."/>
            <person name="Hutchinson M.I."/>
            <person name="de Vries R.P."/>
            <person name="Natvig D.O."/>
            <person name="Powell A.J."/>
            <person name="Tsang A."/>
            <person name="Grigoriev I.V."/>
        </authorList>
    </citation>
    <scope>NUCLEOTIDE SEQUENCE [LARGE SCALE GENOMIC DNA]</scope>
    <source>
        <strain evidence="10 11">CBS 494.80</strain>
    </source>
</reference>
<evidence type="ECO:0000256" key="7">
    <source>
        <dbReference type="SAM" id="MobiDB-lite"/>
    </source>
</evidence>
<evidence type="ECO:0000259" key="9">
    <source>
        <dbReference type="Pfam" id="PF03600"/>
    </source>
</evidence>
<feature type="transmembrane region" description="Helical" evidence="8">
    <location>
        <begin position="240"/>
        <end position="262"/>
    </location>
</feature>